<evidence type="ECO:0000313" key="4">
    <source>
        <dbReference type="Proteomes" id="UP000664466"/>
    </source>
</evidence>
<evidence type="ECO:0000313" key="3">
    <source>
        <dbReference type="EMBL" id="QTX10078.1"/>
    </source>
</evidence>
<accession>A0A8B0SJ17</accession>
<dbReference type="RefSeq" id="WP_207253012.1">
    <property type="nucleotide sequence ID" value="NZ_JAFMPM010000008.1"/>
</dbReference>
<protein>
    <recommendedName>
        <fullName evidence="1">Uracil-DNA glycosylase-like domain-containing protein</fullName>
    </recommendedName>
</protein>
<dbReference type="AlphaFoldDB" id="A0A8B0SJ17"/>
<dbReference type="EMBL" id="JAFMPM010000008">
    <property type="protein sequence ID" value="MBO0615298.1"/>
    <property type="molecule type" value="Genomic_DNA"/>
</dbReference>
<dbReference type="Proteomes" id="UP000664466">
    <property type="component" value="Unassembled WGS sequence"/>
</dbReference>
<organism evidence="3">
    <name type="scientific">Thiothrix fructosivorans</name>
    <dbReference type="NCBI Taxonomy" id="111770"/>
    <lineage>
        <taxon>Bacteria</taxon>
        <taxon>Pseudomonadati</taxon>
        <taxon>Pseudomonadota</taxon>
        <taxon>Gammaproteobacteria</taxon>
        <taxon>Thiotrichales</taxon>
        <taxon>Thiotrichaceae</taxon>
        <taxon>Thiothrix</taxon>
    </lineage>
</organism>
<dbReference type="InterPro" id="IPR005122">
    <property type="entry name" value="Uracil-DNA_glycosylase-like"/>
</dbReference>
<evidence type="ECO:0000259" key="1">
    <source>
        <dbReference type="Pfam" id="PF03167"/>
    </source>
</evidence>
<dbReference type="SUPFAM" id="SSF52141">
    <property type="entry name" value="Uracil-DNA glycosylase-like"/>
    <property type="match status" value="1"/>
</dbReference>
<dbReference type="InterPro" id="IPR036895">
    <property type="entry name" value="Uracil-DNA_glycosylase-like_sf"/>
</dbReference>
<dbReference type="Gene3D" id="3.40.470.10">
    <property type="entry name" value="Uracil-DNA glycosylase-like domain"/>
    <property type="match status" value="1"/>
</dbReference>
<proteinExistence type="predicted"/>
<evidence type="ECO:0000313" key="2">
    <source>
        <dbReference type="EMBL" id="MBO0615298.1"/>
    </source>
</evidence>
<name>A0A8B0SJ17_9GAMM</name>
<sequence>MGLNVGTFPFGKPILSLVQKDQTPKRVFILGVYASAVHARWIGQDGRQKIGALAVASEPEIFWRGSTASAQEIISTIQLPLGAGRLLPASKHLNGPSGKALDDCFIAPLGMSRNDVWLCDLIPYSCMNENQEVALKREYDPLIDSLKLPEYTWSRLPDTLVSCGRRLEIEQELIRSNADIVITLGDQPLKWFTQHYGTASKLSAYGNTEKHYGRLYPFSVAGKQLQLLPLVHPRQAAKLGAHSTGWADLHAAWVKHCPVK</sequence>
<feature type="domain" description="Uracil-DNA glycosylase-like" evidence="1">
    <location>
        <begin position="92"/>
        <end position="237"/>
    </location>
</feature>
<dbReference type="EMBL" id="CP072748">
    <property type="protein sequence ID" value="QTX10078.1"/>
    <property type="molecule type" value="Genomic_DNA"/>
</dbReference>
<reference evidence="3" key="2">
    <citation type="submission" date="2021-04" db="EMBL/GenBank/DDBJ databases">
        <title>Complete Genome and methylome analysis of Thiothrix fructosivorans ATCC 49748.</title>
        <authorList>
            <person name="Fomenkov A."/>
            <person name="Sun L."/>
            <person name="Vincze T."/>
            <person name="Grabovich M.Y."/>
            <person name="Roberts R.J."/>
        </authorList>
    </citation>
    <scope>NUCLEOTIDE SEQUENCE</scope>
    <source>
        <strain evidence="3">ATCC 49748</strain>
    </source>
</reference>
<gene>
    <name evidence="3" type="ORF">J1836_015975</name>
    <name evidence="2" type="ORF">J1836_20590</name>
</gene>
<keyword evidence="4" id="KW-1185">Reference proteome</keyword>
<reference evidence="2 4" key="1">
    <citation type="submission" date="2021-03" db="EMBL/GenBank/DDBJ databases">
        <title>Draft genome and methylome analysis of Thiotrix fructosivoruns ATCC 49748.</title>
        <authorList>
            <person name="Fomenkov A."/>
            <person name="Grabovich M.Y."/>
            <person name="Roberts R.J."/>
        </authorList>
    </citation>
    <scope>NUCLEOTIDE SEQUENCE [LARGE SCALE GENOMIC DNA]</scope>
    <source>
        <strain evidence="2 4">ATCC 49748</strain>
    </source>
</reference>
<dbReference type="Pfam" id="PF03167">
    <property type="entry name" value="UDG"/>
    <property type="match status" value="1"/>
</dbReference>